<dbReference type="EMBL" id="AP026867">
    <property type="protein sequence ID" value="BDS11869.1"/>
    <property type="molecule type" value="Genomic_DNA"/>
</dbReference>
<dbReference type="KEGG" id="aup:AsAng_0025830"/>
<evidence type="ECO:0000313" key="2">
    <source>
        <dbReference type="Proteomes" id="UP001060919"/>
    </source>
</evidence>
<protein>
    <submittedName>
        <fullName evidence="1">Uncharacterized protein</fullName>
    </submittedName>
</protein>
<evidence type="ECO:0000313" key="1">
    <source>
        <dbReference type="EMBL" id="BDS11869.1"/>
    </source>
</evidence>
<name>A0A915YF39_9BACT</name>
<gene>
    <name evidence="1" type="ORF">AsAng_0025830</name>
</gene>
<keyword evidence="2" id="KW-1185">Reference proteome</keyword>
<proteinExistence type="predicted"/>
<accession>A0A915YF39</accession>
<dbReference type="RefSeq" id="WP_264793006.1">
    <property type="nucleotide sequence ID" value="NZ_AP026867.1"/>
</dbReference>
<dbReference type="AlphaFoldDB" id="A0A915YF39"/>
<dbReference type="Proteomes" id="UP001060919">
    <property type="component" value="Chromosome"/>
</dbReference>
<reference evidence="1" key="1">
    <citation type="submission" date="2022-09" db="EMBL/GenBank/DDBJ databases">
        <title>Aureispira anguillicida sp. nov., isolated from Leptocephalus of Japanese eel Anguilla japonica.</title>
        <authorList>
            <person name="Yuasa K."/>
            <person name="Mekata T."/>
            <person name="Ikunari K."/>
        </authorList>
    </citation>
    <scope>NUCLEOTIDE SEQUENCE</scope>
    <source>
        <strain evidence="1">EL160426</strain>
    </source>
</reference>
<sequence length="195" mass="23038">MDRTLFDEIIKEKSIQFRGIALGTSVDEVIAKEGNNFRRKNSGHMSHLNYSSEVGKWEDMTLYYGFNSNHDVLKIDRISCWLYAYPRIYWEEAGGTDLGEFLKQVETNQLQEHAQVFLNTQQELIQLFDGLLGAASKIERKDSVYRKKHQNFMRYTWFKDDLQLSLMSYLHDKDFPEGPITYNMKLNLVKRTYIK</sequence>
<organism evidence="1 2">
    <name type="scientific">Aureispira anguillae</name>
    <dbReference type="NCBI Taxonomy" id="2864201"/>
    <lineage>
        <taxon>Bacteria</taxon>
        <taxon>Pseudomonadati</taxon>
        <taxon>Bacteroidota</taxon>
        <taxon>Saprospiria</taxon>
        <taxon>Saprospirales</taxon>
        <taxon>Saprospiraceae</taxon>
        <taxon>Aureispira</taxon>
    </lineage>
</organism>